<evidence type="ECO:0000313" key="2">
    <source>
        <dbReference type="EMBL" id="SCB72680.1"/>
    </source>
</evidence>
<dbReference type="AlphaFoldDB" id="A0A1C3YRI0"/>
<protein>
    <submittedName>
        <fullName evidence="2">Lipoprotein NlpI</fullName>
    </submittedName>
</protein>
<dbReference type="SMART" id="SM00028">
    <property type="entry name" value="TPR"/>
    <property type="match status" value="3"/>
</dbReference>
<name>A0A1C3YRI0_9GAMM</name>
<sequence>MGLFNLRTVCGILLAVILLSGCSNSQPLLAVPEQVSYDDELKIAQLSQQLSQKGLDTGTRMQLIFERGIAYDSLGFKAFAQSDFSYLLGLNPEVPDIYNFLGTYALRDGDFDTALMSFNTTLELDSTYTYAYLNRAITLYRTGHYQAAERDALRFYQYDVNEPIRILWLYLIEKENDNKAAKNELQKRYDLINDKTSYSGNIIAFYLGKISESKLMQNLQQGVENNRQLAERLCEAYFYLGKYYQSKGDNERAKMLFKYALANNIYNYVEHQQALYEMKLLEEKEE</sequence>
<organism evidence="2 3">
    <name type="scientific">Gilliamella intestini</name>
    <dbReference type="NCBI Taxonomy" id="1798183"/>
    <lineage>
        <taxon>Bacteria</taxon>
        <taxon>Pseudomonadati</taxon>
        <taxon>Pseudomonadota</taxon>
        <taxon>Gammaproteobacteria</taxon>
        <taxon>Orbales</taxon>
        <taxon>Orbaceae</taxon>
        <taxon>Gilliamella</taxon>
    </lineage>
</organism>
<dbReference type="NCBIfam" id="NF008391">
    <property type="entry name" value="PRK11189.1"/>
    <property type="match status" value="1"/>
</dbReference>
<dbReference type="RefSeq" id="WP_091119040.1">
    <property type="nucleotide sequence ID" value="NZ_FMBA01000001.1"/>
</dbReference>
<dbReference type="InterPro" id="IPR019734">
    <property type="entry name" value="TPR_rpt"/>
</dbReference>
<gene>
    <name evidence="2" type="ORF">GA0061080_100148</name>
</gene>
<dbReference type="PROSITE" id="PS51257">
    <property type="entry name" value="PROKAR_LIPOPROTEIN"/>
    <property type="match status" value="1"/>
</dbReference>
<dbReference type="PROSITE" id="PS50005">
    <property type="entry name" value="TPR"/>
    <property type="match status" value="2"/>
</dbReference>
<dbReference type="Gene3D" id="1.25.40.10">
    <property type="entry name" value="Tetratricopeptide repeat domain"/>
    <property type="match status" value="1"/>
</dbReference>
<dbReference type="SUPFAM" id="SSF48452">
    <property type="entry name" value="TPR-like"/>
    <property type="match status" value="1"/>
</dbReference>
<keyword evidence="2" id="KW-0449">Lipoprotein</keyword>
<dbReference type="STRING" id="1798183.GA0061080_100148"/>
<evidence type="ECO:0000313" key="3">
    <source>
        <dbReference type="Proteomes" id="UP000199698"/>
    </source>
</evidence>
<feature type="repeat" description="TPR" evidence="1">
    <location>
        <begin position="95"/>
        <end position="128"/>
    </location>
</feature>
<keyword evidence="1" id="KW-0802">TPR repeat</keyword>
<feature type="repeat" description="TPR" evidence="1">
    <location>
        <begin position="234"/>
        <end position="267"/>
    </location>
</feature>
<reference evidence="3" key="1">
    <citation type="submission" date="2016-08" db="EMBL/GenBank/DDBJ databases">
        <authorList>
            <person name="Varghese N."/>
            <person name="Submissions Spin"/>
        </authorList>
    </citation>
    <scope>NUCLEOTIDE SEQUENCE [LARGE SCALE GENOMIC DNA]</scope>
    <source>
        <strain evidence="3">R-53144</strain>
    </source>
</reference>
<dbReference type="InterPro" id="IPR011990">
    <property type="entry name" value="TPR-like_helical_dom_sf"/>
</dbReference>
<dbReference type="Proteomes" id="UP000199698">
    <property type="component" value="Unassembled WGS sequence"/>
</dbReference>
<accession>A0A1C3YRI0</accession>
<dbReference type="EMBL" id="FMBA01000001">
    <property type="protein sequence ID" value="SCB72680.1"/>
    <property type="molecule type" value="Genomic_DNA"/>
</dbReference>
<evidence type="ECO:0000256" key="1">
    <source>
        <dbReference type="PROSITE-ProRule" id="PRU00339"/>
    </source>
</evidence>
<dbReference type="OrthoDB" id="509324at2"/>
<keyword evidence="3" id="KW-1185">Reference proteome</keyword>
<proteinExistence type="predicted"/>